<keyword evidence="5" id="KW-1185">Reference proteome</keyword>
<dbReference type="EMBL" id="DS637941">
    <property type="protein sequence ID" value="EEC01677.1"/>
    <property type="molecule type" value="Genomic_DNA"/>
</dbReference>
<dbReference type="VEuPathDB" id="VectorBase:ISCI000591"/>
<dbReference type="InParanoid" id="B7P505"/>
<dbReference type="EnsemblMetazoa" id="ISCW000591-RA">
    <property type="protein sequence ID" value="ISCW000591-PA"/>
    <property type="gene ID" value="ISCW000591"/>
</dbReference>
<reference evidence="3 5" key="1">
    <citation type="submission" date="2008-03" db="EMBL/GenBank/DDBJ databases">
        <title>Annotation of Ixodes scapularis.</title>
        <authorList>
            <consortium name="Ixodes scapularis Genome Project Consortium"/>
            <person name="Caler E."/>
            <person name="Hannick L.I."/>
            <person name="Bidwell S."/>
            <person name="Joardar V."/>
            <person name="Thiagarajan M."/>
            <person name="Amedeo P."/>
            <person name="Galinsky K.J."/>
            <person name="Schobel S."/>
            <person name="Inman J."/>
            <person name="Hostetler J."/>
            <person name="Miller J."/>
            <person name="Hammond M."/>
            <person name="Megy K."/>
            <person name="Lawson D."/>
            <person name="Kodira C."/>
            <person name="Sutton G."/>
            <person name="Meyer J."/>
            <person name="Hill C.A."/>
            <person name="Birren B."/>
            <person name="Nene V."/>
            <person name="Collins F."/>
            <person name="Alarcon-Chaidez F."/>
            <person name="Wikel S."/>
            <person name="Strausberg R."/>
        </authorList>
    </citation>
    <scope>NUCLEOTIDE SEQUENCE [LARGE SCALE GENOMIC DNA]</scope>
    <source>
        <strain evidence="5">Wikel</strain>
        <strain evidence="3">Wikel colony</strain>
    </source>
</reference>
<name>B7P505_IXOSC</name>
<dbReference type="Proteomes" id="UP000001555">
    <property type="component" value="Unassembled WGS sequence"/>
</dbReference>
<dbReference type="Pfam" id="PF13843">
    <property type="entry name" value="DDE_Tnp_1_7"/>
    <property type="match status" value="1"/>
</dbReference>
<sequence>IMNPGAFYGQKTLRTRLPPEDKSDDSCLSDSDEDDPDYNPPTQVAARAARIRTNKQSVKWTKTNCQEEHQIPSWNGSLPQSESVRTPIEYFKEFFDDALFEYIVEQSNLFAIQKNPNKPLGLTRAELEQFLGTVTFMSFCSLPRTRLYWAAESRIPTIADTMSRD</sequence>
<feature type="domain" description="PiggyBac transposable element-derived protein" evidence="2">
    <location>
        <begin position="86"/>
        <end position="165"/>
    </location>
</feature>
<evidence type="ECO:0000313" key="4">
    <source>
        <dbReference type="EnsemblMetazoa" id="ISCW000591-PA"/>
    </source>
</evidence>
<dbReference type="AlphaFoldDB" id="B7P505"/>
<reference evidence="4" key="2">
    <citation type="submission" date="2020-05" db="UniProtKB">
        <authorList>
            <consortium name="EnsemblMetazoa"/>
        </authorList>
    </citation>
    <scope>IDENTIFICATION</scope>
    <source>
        <strain evidence="4">wikel</strain>
    </source>
</reference>
<evidence type="ECO:0000313" key="5">
    <source>
        <dbReference type="Proteomes" id="UP000001555"/>
    </source>
</evidence>
<dbReference type="STRING" id="6945.B7P505"/>
<feature type="non-terminal residue" evidence="3">
    <location>
        <position position="165"/>
    </location>
</feature>
<protein>
    <recommendedName>
        <fullName evidence="2">PiggyBac transposable element-derived protein domain-containing protein</fullName>
    </recommendedName>
</protein>
<dbReference type="PANTHER" id="PTHR47272:SF1">
    <property type="entry name" value="PIGGYBAC TRANSPOSABLE ELEMENT-DERIVED PROTEIN 3-LIKE"/>
    <property type="match status" value="1"/>
</dbReference>
<gene>
    <name evidence="3" type="ORF">IscW_ISCW000591</name>
</gene>
<organism>
    <name type="scientific">Ixodes scapularis</name>
    <name type="common">Black-legged tick</name>
    <name type="synonym">Deer tick</name>
    <dbReference type="NCBI Taxonomy" id="6945"/>
    <lineage>
        <taxon>Eukaryota</taxon>
        <taxon>Metazoa</taxon>
        <taxon>Ecdysozoa</taxon>
        <taxon>Arthropoda</taxon>
        <taxon>Chelicerata</taxon>
        <taxon>Arachnida</taxon>
        <taxon>Acari</taxon>
        <taxon>Parasitiformes</taxon>
        <taxon>Ixodida</taxon>
        <taxon>Ixodoidea</taxon>
        <taxon>Ixodidae</taxon>
        <taxon>Ixodinae</taxon>
        <taxon>Ixodes</taxon>
    </lineage>
</organism>
<evidence type="ECO:0000259" key="2">
    <source>
        <dbReference type="Pfam" id="PF13843"/>
    </source>
</evidence>
<dbReference type="EMBL" id="ABJB011122302">
    <property type="status" value="NOT_ANNOTATED_CDS"/>
    <property type="molecule type" value="Genomic_DNA"/>
</dbReference>
<evidence type="ECO:0000256" key="1">
    <source>
        <dbReference type="SAM" id="MobiDB-lite"/>
    </source>
</evidence>
<dbReference type="VEuPathDB" id="VectorBase:ISCW000591"/>
<dbReference type="HOGENOM" id="CLU_1614973_0_0_1"/>
<dbReference type="OrthoDB" id="6497536at2759"/>
<feature type="region of interest" description="Disordered" evidence="1">
    <location>
        <begin position="1"/>
        <end position="43"/>
    </location>
</feature>
<proteinExistence type="predicted"/>
<accession>B7P505</accession>
<dbReference type="PANTHER" id="PTHR47272">
    <property type="entry name" value="DDE_TNP_1_7 DOMAIN-CONTAINING PROTEIN"/>
    <property type="match status" value="1"/>
</dbReference>
<dbReference type="PaxDb" id="6945-B7P505"/>
<feature type="non-terminal residue" evidence="3">
    <location>
        <position position="1"/>
    </location>
</feature>
<dbReference type="VEuPathDB" id="VectorBase:ISCP_034789"/>
<evidence type="ECO:0000313" key="3">
    <source>
        <dbReference type="EMBL" id="EEC01677.1"/>
    </source>
</evidence>
<dbReference type="InterPro" id="IPR029526">
    <property type="entry name" value="PGBD"/>
</dbReference>